<evidence type="ECO:0000313" key="18">
    <source>
        <dbReference type="Proteomes" id="UP001176940"/>
    </source>
</evidence>
<dbReference type="Pfam" id="PF01153">
    <property type="entry name" value="Glypican"/>
    <property type="match status" value="1"/>
</dbReference>
<evidence type="ECO:0000256" key="11">
    <source>
        <dbReference type="ARBA" id="ARBA00023157"/>
    </source>
</evidence>
<comment type="caution">
    <text evidence="17">The sequence shown here is derived from an EMBL/GenBank/DDBJ whole genome shotgun (WGS) entry which is preliminary data.</text>
</comment>
<evidence type="ECO:0000256" key="6">
    <source>
        <dbReference type="ARBA" id="ARBA00022525"/>
    </source>
</evidence>
<dbReference type="PANTHER" id="PTHR10822:SF8">
    <property type="entry name" value="GLYPICAN-1"/>
    <property type="match status" value="1"/>
</dbReference>
<protein>
    <recommendedName>
        <fullName evidence="4">Glypican-1</fullName>
    </recommendedName>
</protein>
<evidence type="ECO:0000256" key="2">
    <source>
        <dbReference type="ARBA" id="ARBA00004609"/>
    </source>
</evidence>
<evidence type="ECO:0000256" key="1">
    <source>
        <dbReference type="ARBA" id="ARBA00004239"/>
    </source>
</evidence>
<evidence type="ECO:0000256" key="16">
    <source>
        <dbReference type="RuleBase" id="RU003519"/>
    </source>
</evidence>
<evidence type="ECO:0000256" key="3">
    <source>
        <dbReference type="ARBA" id="ARBA00010260"/>
    </source>
</evidence>
<keyword evidence="18" id="KW-1185">Reference proteome</keyword>
<keyword evidence="14 16" id="KW-0449">Lipoprotein</keyword>
<sequence length="84" mass="9495">MKLMYCPLCRGHSNVKLCDNYCWNVMRGCLANQADLDPEWRNLIESLLLVAGKFNGVSGVENIVGTIHMKISEAITHMQENKEV</sequence>
<keyword evidence="10 16" id="KW-0472">Membrane</keyword>
<evidence type="ECO:0000256" key="12">
    <source>
        <dbReference type="ARBA" id="ARBA00023180"/>
    </source>
</evidence>
<evidence type="ECO:0000256" key="15">
    <source>
        <dbReference type="RuleBase" id="RU003518"/>
    </source>
</evidence>
<comment type="function">
    <text evidence="16">Cell surface proteoglycan.</text>
</comment>
<evidence type="ECO:0000256" key="13">
    <source>
        <dbReference type="ARBA" id="ARBA00023207"/>
    </source>
</evidence>
<dbReference type="EMBL" id="CAUEEQ010002224">
    <property type="protein sequence ID" value="CAJ0922129.1"/>
    <property type="molecule type" value="Genomic_DNA"/>
</dbReference>
<comment type="similarity">
    <text evidence="3 15">Belongs to the glypican family.</text>
</comment>
<keyword evidence="13 16" id="KW-0357">Heparan sulfate</keyword>
<proteinExistence type="inferred from homology"/>
<evidence type="ECO:0000256" key="5">
    <source>
        <dbReference type="ARBA" id="ARBA00022475"/>
    </source>
</evidence>
<dbReference type="InterPro" id="IPR001863">
    <property type="entry name" value="Glypican"/>
</dbReference>
<evidence type="ECO:0000256" key="14">
    <source>
        <dbReference type="ARBA" id="ARBA00023288"/>
    </source>
</evidence>
<evidence type="ECO:0000256" key="9">
    <source>
        <dbReference type="ARBA" id="ARBA00022974"/>
    </source>
</evidence>
<keyword evidence="5" id="KW-1003">Cell membrane</keyword>
<gene>
    <name evidence="17" type="ORF">RIMI_LOCUS1683430</name>
</gene>
<keyword evidence="6" id="KW-0964">Secreted</keyword>
<reference evidence="17" key="1">
    <citation type="submission" date="2023-07" db="EMBL/GenBank/DDBJ databases">
        <authorList>
            <person name="Stuckert A."/>
        </authorList>
    </citation>
    <scope>NUCLEOTIDE SEQUENCE</scope>
</reference>
<comment type="subcellular location">
    <subcellularLocation>
        <location evidence="2 16">Cell membrane</location>
        <topology evidence="2 16">Lipid-anchor</topology>
        <topology evidence="2 16">GPI-anchor</topology>
    </subcellularLocation>
    <subcellularLocation>
        <location evidence="1">Secreted</location>
        <location evidence="1">Extracellular space</location>
    </subcellularLocation>
</comment>
<evidence type="ECO:0000313" key="17">
    <source>
        <dbReference type="EMBL" id="CAJ0922129.1"/>
    </source>
</evidence>
<name>A0ABN9KVW9_9NEOB</name>
<accession>A0ABN9KVW9</accession>
<keyword evidence="7 16" id="KW-0336">GPI-anchor</keyword>
<keyword evidence="12" id="KW-0325">Glycoprotein</keyword>
<keyword evidence="8" id="KW-0732">Signal</keyword>
<keyword evidence="11" id="KW-1015">Disulfide bond</keyword>
<evidence type="ECO:0000256" key="10">
    <source>
        <dbReference type="ARBA" id="ARBA00023136"/>
    </source>
</evidence>
<dbReference type="Proteomes" id="UP001176940">
    <property type="component" value="Unassembled WGS sequence"/>
</dbReference>
<dbReference type="PANTHER" id="PTHR10822">
    <property type="entry name" value="GLYPICAN"/>
    <property type="match status" value="1"/>
</dbReference>
<organism evidence="17 18">
    <name type="scientific">Ranitomeya imitator</name>
    <name type="common">mimic poison frog</name>
    <dbReference type="NCBI Taxonomy" id="111125"/>
    <lineage>
        <taxon>Eukaryota</taxon>
        <taxon>Metazoa</taxon>
        <taxon>Chordata</taxon>
        <taxon>Craniata</taxon>
        <taxon>Vertebrata</taxon>
        <taxon>Euteleostomi</taxon>
        <taxon>Amphibia</taxon>
        <taxon>Batrachia</taxon>
        <taxon>Anura</taxon>
        <taxon>Neobatrachia</taxon>
        <taxon>Hyloidea</taxon>
        <taxon>Dendrobatidae</taxon>
        <taxon>Dendrobatinae</taxon>
        <taxon>Ranitomeya</taxon>
    </lineage>
</organism>
<evidence type="ECO:0000256" key="8">
    <source>
        <dbReference type="ARBA" id="ARBA00022729"/>
    </source>
</evidence>
<evidence type="ECO:0000256" key="4">
    <source>
        <dbReference type="ARBA" id="ARBA00014714"/>
    </source>
</evidence>
<keyword evidence="9 16" id="KW-0654">Proteoglycan</keyword>
<evidence type="ECO:0000256" key="7">
    <source>
        <dbReference type="ARBA" id="ARBA00022622"/>
    </source>
</evidence>